<dbReference type="AlphaFoldDB" id="A0A1Q2CFS0"/>
<evidence type="ECO:0000313" key="2">
    <source>
        <dbReference type="Proteomes" id="UP000188324"/>
    </source>
</evidence>
<dbReference type="OrthoDB" id="9803211at2"/>
<proteinExistence type="predicted"/>
<dbReference type="Proteomes" id="UP000188324">
    <property type="component" value="Chromosome"/>
</dbReference>
<accession>A0A1Q2CFS0</accession>
<gene>
    <name evidence="1" type="ORF">RPIT_09270</name>
</gene>
<reference evidence="1 2" key="1">
    <citation type="journal article" date="2016" name="Int. J. Syst. Evol. Microbiol.">
        <title>Tessaracoccus flavus sp. nov., isolated from the drainage system of a lindane-producing factory.</title>
        <authorList>
            <person name="Kumari R."/>
            <person name="Singh P."/>
            <person name="Schumann P."/>
            <person name="Lal R."/>
        </authorList>
    </citation>
    <scope>NUCLEOTIDE SEQUENCE [LARGE SCALE GENOMIC DNA]</scope>
    <source>
        <strain evidence="1 2">RP1T</strain>
    </source>
</reference>
<name>A0A1Q2CFS0_9ACTN</name>
<sequence length="223" mass="25883">MSDPRSAIAGIENWCHPRAPEEWQDLWGRLGNGHGIDPYREYWIIYRGWGPEGVDLRFSAHAVDVREDWTAFRALYDLACTSDERLTALREAGYGFQIVTSTEHTPEEVAEYRQWFSEIDLGDSEAQAEYLYHTVLLEVIDIDAVEVTEADLVEFTGEFPSIKNWRRATQSLWMVDFSEYPRPLKRRGVMAVSLAINYEQHNILQRVHRHHNAHVRGAHRNDG</sequence>
<dbReference type="EMBL" id="CP019605">
    <property type="protein sequence ID" value="AQP44953.1"/>
    <property type="molecule type" value="Genomic_DNA"/>
</dbReference>
<dbReference type="KEGG" id="tfl:RPIT_09270"/>
<evidence type="ECO:0000313" key="1">
    <source>
        <dbReference type="EMBL" id="AQP44953.1"/>
    </source>
</evidence>
<organism evidence="1 2">
    <name type="scientific">Tessaracoccus flavus</name>
    <dbReference type="NCBI Taxonomy" id="1610493"/>
    <lineage>
        <taxon>Bacteria</taxon>
        <taxon>Bacillati</taxon>
        <taxon>Actinomycetota</taxon>
        <taxon>Actinomycetes</taxon>
        <taxon>Propionibacteriales</taxon>
        <taxon>Propionibacteriaceae</taxon>
        <taxon>Tessaracoccus</taxon>
    </lineage>
</organism>
<protein>
    <submittedName>
        <fullName evidence="1">Uncharacterized protein</fullName>
    </submittedName>
</protein>
<dbReference type="RefSeq" id="WP_077342537.1">
    <property type="nucleotide sequence ID" value="NZ_CP019605.1"/>
</dbReference>
<keyword evidence="2" id="KW-1185">Reference proteome</keyword>